<organism evidence="7 8">
    <name type="scientific">Jatropha curcas</name>
    <name type="common">Barbados nut</name>
    <dbReference type="NCBI Taxonomy" id="180498"/>
    <lineage>
        <taxon>Eukaryota</taxon>
        <taxon>Viridiplantae</taxon>
        <taxon>Streptophyta</taxon>
        <taxon>Embryophyta</taxon>
        <taxon>Tracheophyta</taxon>
        <taxon>Spermatophyta</taxon>
        <taxon>Magnoliopsida</taxon>
        <taxon>eudicotyledons</taxon>
        <taxon>Gunneridae</taxon>
        <taxon>Pentapetalae</taxon>
        <taxon>rosids</taxon>
        <taxon>fabids</taxon>
        <taxon>Malpighiales</taxon>
        <taxon>Euphorbiaceae</taxon>
        <taxon>Crotonoideae</taxon>
        <taxon>Jatropheae</taxon>
        <taxon>Jatropha</taxon>
    </lineage>
</organism>
<evidence type="ECO:0000313" key="7">
    <source>
        <dbReference type="EMBL" id="KDP38178.1"/>
    </source>
</evidence>
<dbReference type="GO" id="GO:0008270">
    <property type="term" value="F:zinc ion binding"/>
    <property type="evidence" value="ECO:0007669"/>
    <property type="project" value="UniProtKB-KW"/>
</dbReference>
<dbReference type="SUPFAM" id="SSF57903">
    <property type="entry name" value="FYVE/PHD zinc finger"/>
    <property type="match status" value="1"/>
</dbReference>
<keyword evidence="2" id="KW-0863">Zinc-finger</keyword>
<dbReference type="Pfam" id="PF25565">
    <property type="entry name" value="Ubiquitin_At1g33420"/>
    <property type="match status" value="1"/>
</dbReference>
<gene>
    <name evidence="7" type="ORF">JCGZ_04821</name>
</gene>
<dbReference type="InterPro" id="IPR019787">
    <property type="entry name" value="Znf_PHD-finger"/>
</dbReference>
<evidence type="ECO:0000256" key="3">
    <source>
        <dbReference type="ARBA" id="ARBA00022833"/>
    </source>
</evidence>
<reference evidence="7 8" key="1">
    <citation type="journal article" date="2014" name="PLoS ONE">
        <title>Global Analysis of Gene Expression Profiles in Physic Nut (Jatropha curcas L.) Seedlings Exposed to Salt Stress.</title>
        <authorList>
            <person name="Zhang L."/>
            <person name="Zhang C."/>
            <person name="Wu P."/>
            <person name="Chen Y."/>
            <person name="Li M."/>
            <person name="Jiang H."/>
            <person name="Wu G."/>
        </authorList>
    </citation>
    <scope>NUCLEOTIDE SEQUENCE [LARGE SCALE GENOMIC DNA]</scope>
    <source>
        <strain evidence="8">cv. GZQX0401</strain>
        <tissue evidence="7">Young leaves</tissue>
    </source>
</reference>
<evidence type="ECO:0000256" key="1">
    <source>
        <dbReference type="ARBA" id="ARBA00022723"/>
    </source>
</evidence>
<evidence type="ECO:0000256" key="5">
    <source>
        <dbReference type="ARBA" id="ARBA00023163"/>
    </source>
</evidence>
<name>A0A067KT99_JATCU</name>
<dbReference type="PANTHER" id="PTHR46201:SF1">
    <property type="entry name" value="PHD FINGER PROTEIN MALE STERILITY 1"/>
    <property type="match status" value="1"/>
</dbReference>
<protein>
    <recommendedName>
        <fullName evidence="6">Zinc finger PHD-type domain-containing protein</fullName>
    </recommendedName>
</protein>
<keyword evidence="1" id="KW-0479">Metal-binding</keyword>
<dbReference type="Pfam" id="PF25874">
    <property type="entry name" value="WHD_plant_repro"/>
    <property type="match status" value="1"/>
</dbReference>
<evidence type="ECO:0000256" key="4">
    <source>
        <dbReference type="ARBA" id="ARBA00023015"/>
    </source>
</evidence>
<dbReference type="Proteomes" id="UP000027138">
    <property type="component" value="Unassembled WGS sequence"/>
</dbReference>
<dbReference type="AlphaFoldDB" id="A0A067KT99"/>
<dbReference type="InterPro" id="IPR013083">
    <property type="entry name" value="Znf_RING/FYVE/PHD"/>
</dbReference>
<keyword evidence="4" id="KW-0805">Transcription regulation</keyword>
<dbReference type="CDD" id="cd15556">
    <property type="entry name" value="PHD_MMD1_like"/>
    <property type="match status" value="1"/>
</dbReference>
<proteinExistence type="predicted"/>
<dbReference type="OrthoDB" id="436852at2759"/>
<dbReference type="STRING" id="180498.A0A067KT99"/>
<evidence type="ECO:0000259" key="6">
    <source>
        <dbReference type="SMART" id="SM00249"/>
    </source>
</evidence>
<keyword evidence="3" id="KW-0862">Zinc</keyword>
<dbReference type="Pfam" id="PF00628">
    <property type="entry name" value="PHD"/>
    <property type="match status" value="1"/>
</dbReference>
<dbReference type="InterPro" id="IPR059080">
    <property type="entry name" value="WHD_PTC1"/>
</dbReference>
<dbReference type="InterPro" id="IPR011011">
    <property type="entry name" value="Znf_FYVE_PHD"/>
</dbReference>
<dbReference type="InterPro" id="IPR058054">
    <property type="entry name" value="Znf_MS1-like"/>
</dbReference>
<evidence type="ECO:0000256" key="2">
    <source>
        <dbReference type="ARBA" id="ARBA00022771"/>
    </source>
</evidence>
<dbReference type="InterPro" id="IPR001965">
    <property type="entry name" value="Znf_PHD"/>
</dbReference>
<dbReference type="PANTHER" id="PTHR46201">
    <property type="entry name" value="PHD FINGER PROTEIN MALE MEIOCYTE DEATH 1-RELATED"/>
    <property type="match status" value="1"/>
</dbReference>
<keyword evidence="8" id="KW-1185">Reference proteome</keyword>
<dbReference type="PROSITE" id="PS01359">
    <property type="entry name" value="ZF_PHD_1"/>
    <property type="match status" value="1"/>
</dbReference>
<evidence type="ECO:0000313" key="8">
    <source>
        <dbReference type="Proteomes" id="UP000027138"/>
    </source>
</evidence>
<dbReference type="Gene3D" id="3.30.40.10">
    <property type="entry name" value="Zinc/RING finger domain, C3HC4 (zinc finger)"/>
    <property type="match status" value="1"/>
</dbReference>
<dbReference type="SMART" id="SM00249">
    <property type="entry name" value="PHD"/>
    <property type="match status" value="1"/>
</dbReference>
<accession>A0A067KT99</accession>
<dbReference type="InterPro" id="IPR019786">
    <property type="entry name" value="Zinc_finger_PHD-type_CS"/>
</dbReference>
<dbReference type="InterPro" id="IPR057765">
    <property type="entry name" value="MS1-like_ubiquitin"/>
</dbReference>
<sequence>MSHLDITSNCKKRKRGEKVFRFKNFGENGYPVEFDGSFRENVKALLELGYSESNICTGIPSWSFQLEVSCHPPFYILLFVIEEPIEASLDHYCCKHCLYVGDVLVPLLLLSFNFLTTLDCLLSGWGEHLICNKKYHFVLPSKDTVIAFLNREGNFDGEISVKGNKFNIAELQGHMMHGVFHSDGFGHLLCVNGLEAGSNLSGRQIIEFWDRLCTGLQARKVSLNDISQKRSMELRLLHGIAYGEPWFGQWGYKFERGNFGVTEPIYQKAIGTIQGVPLCILVHYLSNTNPDLPSIISKYQTLSDYSLATLGDLFRFMFELKSHLPEDNSIDACTTGIVIEPNCRWSAKRIEMATRVIVESLKRADFRWVSRQEVRDAARAYIGDTGLLDFVLKSLGNRIVGNYLVRRSLNPVTKVLEYCLEDVSNIFPAQESININNSKVKARYKITRCQVMKDMYYFYKYVVKDQKQTVNMGILTAIQAASRIILDTKFLAKDYYTEFPCRVELGLEGKLKLYCTVFLRNNEEIANEGINKAMPPFECITLKSNATFDELKQQVERNFKELYWGFRGFAVESILNLNAKGSDLVFGLVEVGQKMVFEGSNRERGMINELIYESGNNNRVVDCPCGTKDDDGERMVSCDICEVWQHTRCVRIPYHQEIPHIFLCSRCEHEIIISPSLP</sequence>
<keyword evidence="5" id="KW-0804">Transcription</keyword>
<dbReference type="EMBL" id="KK914370">
    <property type="protein sequence ID" value="KDP38178.1"/>
    <property type="molecule type" value="Genomic_DNA"/>
</dbReference>
<feature type="domain" description="Zinc finger PHD-type" evidence="6">
    <location>
        <begin position="622"/>
        <end position="668"/>
    </location>
</feature>